<dbReference type="GO" id="GO:1990904">
    <property type="term" value="C:ribonucleoprotein complex"/>
    <property type="evidence" value="ECO:0007669"/>
    <property type="project" value="UniProtKB-KW"/>
</dbReference>
<dbReference type="PRINTS" id="PR00064">
    <property type="entry name" value="RIBOSOMALL35"/>
</dbReference>
<dbReference type="GO" id="GO:0005840">
    <property type="term" value="C:ribosome"/>
    <property type="evidence" value="ECO:0007669"/>
    <property type="project" value="UniProtKB-KW"/>
</dbReference>
<evidence type="ECO:0000256" key="4">
    <source>
        <dbReference type="HAMAP-Rule" id="MF_00514"/>
    </source>
</evidence>
<name>A0A1G1XRM6_9BACT</name>
<evidence type="ECO:0000313" key="7">
    <source>
        <dbReference type="EMBL" id="OGY42256.1"/>
    </source>
</evidence>
<dbReference type="EMBL" id="MHHZ01000006">
    <property type="protein sequence ID" value="OGY42256.1"/>
    <property type="molecule type" value="Genomic_DNA"/>
</dbReference>
<reference evidence="7 8" key="1">
    <citation type="journal article" date="2016" name="Nat. Commun.">
        <title>Thousands of microbial genomes shed light on interconnected biogeochemical processes in an aquifer system.</title>
        <authorList>
            <person name="Anantharaman K."/>
            <person name="Brown C.T."/>
            <person name="Hug L.A."/>
            <person name="Sharon I."/>
            <person name="Castelle C.J."/>
            <person name="Probst A.J."/>
            <person name="Thomas B.C."/>
            <person name="Singh A."/>
            <person name="Wilkins M.J."/>
            <person name="Karaoz U."/>
            <person name="Brodie E.L."/>
            <person name="Williams K.H."/>
            <person name="Hubbard S.S."/>
            <person name="Banfield J.F."/>
        </authorList>
    </citation>
    <scope>NUCLEOTIDE SEQUENCE [LARGE SCALE GENOMIC DNA]</scope>
</reference>
<evidence type="ECO:0000256" key="6">
    <source>
        <dbReference type="SAM" id="MobiDB-lite"/>
    </source>
</evidence>
<dbReference type="SUPFAM" id="SSF143034">
    <property type="entry name" value="L35p-like"/>
    <property type="match status" value="1"/>
</dbReference>
<dbReference type="GO" id="GO:0003735">
    <property type="term" value="F:structural constituent of ribosome"/>
    <property type="evidence" value="ECO:0007669"/>
    <property type="project" value="InterPro"/>
</dbReference>
<comment type="similarity">
    <text evidence="1 4 5">Belongs to the bacterial ribosomal protein bL35 family.</text>
</comment>
<evidence type="ECO:0000256" key="1">
    <source>
        <dbReference type="ARBA" id="ARBA00006598"/>
    </source>
</evidence>
<organism evidence="7 8">
    <name type="scientific">Candidatus Buchananbacteria bacterium RBG_13_36_9</name>
    <dbReference type="NCBI Taxonomy" id="1797530"/>
    <lineage>
        <taxon>Bacteria</taxon>
        <taxon>Candidatus Buchananiibacteriota</taxon>
    </lineage>
</organism>
<evidence type="ECO:0000256" key="2">
    <source>
        <dbReference type="ARBA" id="ARBA00022980"/>
    </source>
</evidence>
<dbReference type="InterPro" id="IPR001706">
    <property type="entry name" value="Ribosomal_bL35"/>
</dbReference>
<dbReference type="AlphaFoldDB" id="A0A1G1XRM6"/>
<dbReference type="Gene3D" id="4.10.410.60">
    <property type="match status" value="1"/>
</dbReference>
<evidence type="ECO:0000256" key="5">
    <source>
        <dbReference type="RuleBase" id="RU000568"/>
    </source>
</evidence>
<evidence type="ECO:0000256" key="3">
    <source>
        <dbReference type="ARBA" id="ARBA00023274"/>
    </source>
</evidence>
<gene>
    <name evidence="4" type="primary">rpmI</name>
    <name evidence="7" type="ORF">A2Y82_00555</name>
</gene>
<proteinExistence type="inferred from homology"/>
<dbReference type="InterPro" id="IPR037229">
    <property type="entry name" value="Ribosomal_bL35_sf"/>
</dbReference>
<evidence type="ECO:0000313" key="8">
    <source>
        <dbReference type="Proteomes" id="UP000176498"/>
    </source>
</evidence>
<dbReference type="GO" id="GO:0006412">
    <property type="term" value="P:translation"/>
    <property type="evidence" value="ECO:0007669"/>
    <property type="project" value="UniProtKB-UniRule"/>
</dbReference>
<comment type="caution">
    <text evidence="7">The sequence shown here is derived from an EMBL/GenBank/DDBJ whole genome shotgun (WGS) entry which is preliminary data.</text>
</comment>
<keyword evidence="3 4" id="KW-0687">Ribonucleoprotein</keyword>
<keyword evidence="2 4" id="KW-0689">Ribosomal protein</keyword>
<dbReference type="InterPro" id="IPR021137">
    <property type="entry name" value="Ribosomal_bL35-like"/>
</dbReference>
<sequence length="66" mass="7551">MQKFKTHKSISKRFKITKKGKLMKKKAGQDHFNARESGNITRGKRRAQEAAKAIAKPLKPLIPYSK</sequence>
<protein>
    <recommendedName>
        <fullName evidence="4">Large ribosomal subunit protein bL35</fullName>
    </recommendedName>
</protein>
<dbReference type="Pfam" id="PF01632">
    <property type="entry name" value="Ribosomal_L35p"/>
    <property type="match status" value="1"/>
</dbReference>
<accession>A0A1G1XRM6</accession>
<feature type="region of interest" description="Disordered" evidence="6">
    <location>
        <begin position="21"/>
        <end position="45"/>
    </location>
</feature>
<dbReference type="Proteomes" id="UP000176498">
    <property type="component" value="Unassembled WGS sequence"/>
</dbReference>
<dbReference type="HAMAP" id="MF_00514">
    <property type="entry name" value="Ribosomal_bL35"/>
    <property type="match status" value="1"/>
</dbReference>